<name>A0ABU1T2M4_9ACTO</name>
<dbReference type="EMBL" id="JAVDUJ010000001">
    <property type="protein sequence ID" value="MDR6939500.1"/>
    <property type="molecule type" value="Genomic_DNA"/>
</dbReference>
<dbReference type="RefSeq" id="WP_309956209.1">
    <property type="nucleotide sequence ID" value="NZ_CP136414.1"/>
</dbReference>
<evidence type="ECO:0000313" key="1">
    <source>
        <dbReference type="EMBL" id="MDR6939500.1"/>
    </source>
</evidence>
<organism evidence="1 2">
    <name type="scientific">Arcanobacterium hippocoleae</name>
    <dbReference type="NCBI Taxonomy" id="149017"/>
    <lineage>
        <taxon>Bacteria</taxon>
        <taxon>Bacillati</taxon>
        <taxon>Actinomycetota</taxon>
        <taxon>Actinomycetes</taxon>
        <taxon>Actinomycetales</taxon>
        <taxon>Actinomycetaceae</taxon>
        <taxon>Arcanobacterium</taxon>
    </lineage>
</organism>
<evidence type="ECO:0000313" key="2">
    <source>
        <dbReference type="Proteomes" id="UP001266099"/>
    </source>
</evidence>
<keyword evidence="2" id="KW-1185">Reference proteome</keyword>
<sequence length="60" mass="6625">MLEIWFNTSRRYPSVISASLQLAAKAAACFTGMEYMPLPAAGIVWFYRGISIVAAGRRRG</sequence>
<protein>
    <submittedName>
        <fullName evidence="1">Uncharacterized protein</fullName>
    </submittedName>
</protein>
<accession>A0ABU1T2M4</accession>
<dbReference type="Proteomes" id="UP001266099">
    <property type="component" value="Unassembled WGS sequence"/>
</dbReference>
<proteinExistence type="predicted"/>
<gene>
    <name evidence="1" type="ORF">J2S36_001043</name>
</gene>
<reference evidence="1 2" key="1">
    <citation type="submission" date="2023-07" db="EMBL/GenBank/DDBJ databases">
        <title>Sequencing the genomes of 1000 actinobacteria strains.</title>
        <authorList>
            <person name="Klenk H.-P."/>
        </authorList>
    </citation>
    <scope>NUCLEOTIDE SEQUENCE [LARGE SCALE GENOMIC DNA]</scope>
    <source>
        <strain evidence="1 2">DSM 15539</strain>
    </source>
</reference>
<comment type="caution">
    <text evidence="1">The sequence shown here is derived from an EMBL/GenBank/DDBJ whole genome shotgun (WGS) entry which is preliminary data.</text>
</comment>